<comment type="caution">
    <text evidence="1">The sequence shown here is derived from an EMBL/GenBank/DDBJ whole genome shotgun (WGS) entry which is preliminary data.</text>
</comment>
<dbReference type="STRING" id="549789.NIES30_13775"/>
<organism evidence="1 2">
    <name type="scientific">Phormidium tenue NIES-30</name>
    <dbReference type="NCBI Taxonomy" id="549789"/>
    <lineage>
        <taxon>Bacteria</taxon>
        <taxon>Bacillati</taxon>
        <taxon>Cyanobacteriota</taxon>
        <taxon>Cyanophyceae</taxon>
        <taxon>Oscillatoriophycideae</taxon>
        <taxon>Oscillatoriales</taxon>
        <taxon>Oscillatoriaceae</taxon>
        <taxon>Phormidium</taxon>
    </lineage>
</organism>
<dbReference type="SUPFAM" id="SSF51126">
    <property type="entry name" value="Pectin lyase-like"/>
    <property type="match status" value="1"/>
</dbReference>
<sequence length="1239" mass="133907">MKGDFSNWYFDPNDNFNGVLEQQGRVRLDRDGLAQTQITTHWQDTAGQDIIGPGVMAIPTSGVNAFKVTTASLNDGAVVLTLGSGHGWADGLLVHLNGSDPVTRVATYLAPPIQSPGATVDSIDDNVRDAVVLEVWREEINGFQRPDLLIEPALGGPDTTERMHTAMALRLFRLRPGQTCRNIRSLLKDNFDNLGKLTVSLQPTEVIDGDCPVVAGGGYTGFEHLLYRLEIAQLDTGIPSFKWSQFNGGLVGRGLFDTTDPATPRVLITANLQAIATSGLDQFYLETVEFDPLAPATPGLGHWRVTYGAPATLNNDNELELAAPLFGALPGSGSTVFFRLWNGVRAIADFLAPVPGGDPTDLLDGIRLVFDAPAAANYRPGDYWTFPVRAGEIGNPETLIDAQPPAGIHYHRVPLTVLTWNAERRLTFEAGDIEDCRDVFNPLTNQRVCCTFTVGDGRSTHGDFDTIEDALRHLPSQGGEICLLPGLHETNAQIENRRHVKIKGCDWQTRVVPRDREAPIFQVVDSQNIALVHMDLITLGGVAIALRGSENNALKDVEIGHNRFIACERAIHVQRGNGIQIHHNLIRMLNKVDAGVAIYLHADDSRIERNDLGVIPSPSLPPIDPPDGEEVPDPTDPCAQLELIYTNIPVFTAYITQIWAISLLFLPSNPFRALGGIQVAGGSERVAILDNKINGGAGNGIALGTSLADFLAELDTAADDRVFTIEHREKQIWGGVRLNGVPQANIALQFERSDGARLTATSGSAGDFLITADPAPYEVSVLSPGYAIAAITPQSREEFGTFYQIDLERSELDLSELLAFIYDLTIRHNTISNMGLSGIGLPTVEIPDDPASKNRVLSRLLGFYAQVLRVFGNPVLGLDITENHISQCFQNPLTQALRDLIGQRGLGGISLGLCADVTIHRNRIEKNGVVHTKPTCGVWISYGEEVEITHNTIADNAPFASTTSALEPGQRNGIALIASSLSILNFLLGEKRDRAALVTRRPAARIQDNSVDQPAGRALTLLAFGPVTLLNNQFNSELAGLTSLERAVGSILVLNLGGLNQAGSFIGGGTTAPTTGLNSFASRQPNFQRDSIFRLPNGHTLFNSNQTRQGLDHQSLIANLLWTADDLGFDGNQAEALTPGFPLSDNISALINTGLLAATLRATDSRLKEPLRSPQSAIQFSLLTLSTLMNTTTMNQGSHCIVANNLAPGRDAIAKGNQVLDPTFCPRFNELQDFNDTNG</sequence>
<dbReference type="Pfam" id="PF20129">
    <property type="entry name" value="DUF6519"/>
    <property type="match status" value="1"/>
</dbReference>
<protein>
    <submittedName>
        <fullName evidence="1">Uncharacterized protein</fullName>
    </submittedName>
</protein>
<proteinExistence type="predicted"/>
<dbReference type="Proteomes" id="UP000185557">
    <property type="component" value="Unassembled WGS sequence"/>
</dbReference>
<accession>A0A1U7J4W1</accession>
<dbReference type="InterPro" id="IPR012334">
    <property type="entry name" value="Pectin_lyas_fold"/>
</dbReference>
<reference evidence="1 2" key="1">
    <citation type="submission" date="2016-11" db="EMBL/GenBank/DDBJ databases">
        <title>Draft Genome Sequences of Nine Cyanobacterial Strains from Diverse Habitats.</title>
        <authorList>
            <person name="Zhu T."/>
            <person name="Hou S."/>
            <person name="Lu X."/>
            <person name="Hess W.R."/>
        </authorList>
    </citation>
    <scope>NUCLEOTIDE SEQUENCE [LARGE SCALE GENOMIC DNA]</scope>
    <source>
        <strain evidence="1 2">NIES-30</strain>
    </source>
</reference>
<evidence type="ECO:0000313" key="2">
    <source>
        <dbReference type="Proteomes" id="UP000185557"/>
    </source>
</evidence>
<evidence type="ECO:0000313" key="1">
    <source>
        <dbReference type="EMBL" id="OKH47521.1"/>
    </source>
</evidence>
<dbReference type="Gene3D" id="2.160.20.10">
    <property type="entry name" value="Single-stranded right-handed beta-helix, Pectin lyase-like"/>
    <property type="match status" value="1"/>
</dbReference>
<dbReference type="SMART" id="SM00710">
    <property type="entry name" value="PbH1"/>
    <property type="match status" value="5"/>
</dbReference>
<dbReference type="RefSeq" id="WP_073608997.1">
    <property type="nucleotide sequence ID" value="NZ_MRCG01000009.1"/>
</dbReference>
<dbReference type="EMBL" id="MRCG01000009">
    <property type="protein sequence ID" value="OKH47521.1"/>
    <property type="molecule type" value="Genomic_DNA"/>
</dbReference>
<gene>
    <name evidence="1" type="ORF">NIES30_13775</name>
</gene>
<dbReference type="OrthoDB" id="134981at2"/>
<dbReference type="InterPro" id="IPR006626">
    <property type="entry name" value="PbH1"/>
</dbReference>
<keyword evidence="2" id="KW-1185">Reference proteome</keyword>
<dbReference type="AlphaFoldDB" id="A0A1U7J4W1"/>
<name>A0A1U7J4W1_9CYAN</name>
<dbReference type="InterPro" id="IPR045392">
    <property type="entry name" value="DUF6519"/>
</dbReference>
<dbReference type="InterPro" id="IPR011050">
    <property type="entry name" value="Pectin_lyase_fold/virulence"/>
</dbReference>